<comment type="similarity">
    <text evidence="1 4 5">Belongs to the cullin family.</text>
</comment>
<dbReference type="Pfam" id="PF10557">
    <property type="entry name" value="Cullin_Nedd8"/>
    <property type="match status" value="1"/>
</dbReference>
<keyword evidence="2" id="KW-1017">Isopeptide bond</keyword>
<dbReference type="Gene3D" id="3.30.230.130">
    <property type="entry name" value="Cullin, Chain C, Domain 2"/>
    <property type="match status" value="1"/>
</dbReference>
<accession>A0AAV0V6P5</accession>
<dbReference type="FunFam" id="1.20.1310.10:FF:000001">
    <property type="entry name" value="Cullin 3"/>
    <property type="match status" value="1"/>
</dbReference>
<dbReference type="InterPro" id="IPR036317">
    <property type="entry name" value="Cullin_homology_sf"/>
</dbReference>
<dbReference type="SMART" id="SM00884">
    <property type="entry name" value="Cullin_Nedd8"/>
    <property type="match status" value="1"/>
</dbReference>
<dbReference type="SMART" id="SM00182">
    <property type="entry name" value="CULLIN"/>
    <property type="match status" value="1"/>
</dbReference>
<evidence type="ECO:0000313" key="7">
    <source>
        <dbReference type="EMBL" id="CAI5744267.1"/>
    </source>
</evidence>
<dbReference type="InterPro" id="IPR001373">
    <property type="entry name" value="Cullin_N"/>
</dbReference>
<evidence type="ECO:0000259" key="6">
    <source>
        <dbReference type="PROSITE" id="PS50069"/>
    </source>
</evidence>
<dbReference type="InterPro" id="IPR036388">
    <property type="entry name" value="WH-like_DNA-bd_sf"/>
</dbReference>
<dbReference type="GO" id="GO:0031625">
    <property type="term" value="F:ubiquitin protein ligase binding"/>
    <property type="evidence" value="ECO:0007669"/>
    <property type="project" value="InterPro"/>
</dbReference>
<comment type="caution">
    <text evidence="7">The sequence shown here is derived from an EMBL/GenBank/DDBJ whole genome shotgun (WGS) entry which is preliminary data.</text>
</comment>
<dbReference type="InterPro" id="IPR016157">
    <property type="entry name" value="Cullin_CS"/>
</dbReference>
<dbReference type="SUPFAM" id="SSF46785">
    <property type="entry name" value="Winged helix' DNA-binding domain"/>
    <property type="match status" value="1"/>
</dbReference>
<dbReference type="PANTHER" id="PTHR11932">
    <property type="entry name" value="CULLIN"/>
    <property type="match status" value="1"/>
</dbReference>
<sequence length="748" mass="86206">MSGKNLISLEEGWDQEIKPKAIDVLLGILDKGFDQIKVSPFPPNAFMPIYTTCYNMCTQRGPYNFSEQLYDRHGQTFDTYLEQKVLPSLEQAHDEFFLQELVKRWTNHKLMMKWMTRFFMYLDRYYVKHHSLPTLDDAGLQSFDRTVFQKVKVRVKDAMIELIEQERNGEIIETSLMRNCVEIFEVMGMKSLDVYQSCLEMDLVMTSATYYERKSKGWLCEDSTPVYLQKVEEALQSERSRVHTYLHKSTEPKLVNELENVLLEAAQKELIERENSGVIALLKNDKLDDLARMYRLFARLKSGLEPIADLVQQHITAVGNDIVAKRANAVASGNVRDPSSDPTFIKDILAIHDKFRSIVNDQFAGNSLFQKALKEAFVEFVNKDVGPDSSAKLMSTFCDRILKTGGEKLSDEQVEDYLEKVVFVFSYLMDKDLFAEIYRNQLAKRLLNQRSASTDAEVLMIGKLKLRCGAQFTGKMEGMMNDLAIGSDHHQEFEGFLKKQRESDLNEAALSLEFSVQVLTTGYWPSYRILEVTMPPLMVRCMNLFKVYYDSKTSHRRLQWVHSLGNATIRANFSKKKWYDLQVTTLQAVALLLFNEGEGALSFEAVRESLNLTVDVVKRIMHSLSCGKYKLLTKTPVGKTISTNDQFLLNRTFASPMRKLRIPMASLEESHSQKSVEEDRSIAIEAAIVRIMKARKTLQHQQLISEVLSQLAFFKPNLKVIKRRIEALIDREYLERDPDQANTYRYLA</sequence>
<dbReference type="EMBL" id="CANTFM010002056">
    <property type="protein sequence ID" value="CAI5744267.1"/>
    <property type="molecule type" value="Genomic_DNA"/>
</dbReference>
<evidence type="ECO:0000256" key="1">
    <source>
        <dbReference type="ARBA" id="ARBA00006019"/>
    </source>
</evidence>
<dbReference type="PROSITE" id="PS01256">
    <property type="entry name" value="CULLIN_1"/>
    <property type="match status" value="1"/>
</dbReference>
<reference evidence="7" key="1">
    <citation type="submission" date="2022-12" db="EMBL/GenBank/DDBJ databases">
        <authorList>
            <person name="Webb A."/>
        </authorList>
    </citation>
    <scope>NUCLEOTIDE SEQUENCE</scope>
    <source>
        <strain evidence="7">Pd1</strain>
    </source>
</reference>
<keyword evidence="8" id="KW-1185">Reference proteome</keyword>
<dbReference type="InterPro" id="IPR045093">
    <property type="entry name" value="Cullin"/>
</dbReference>
<dbReference type="InterPro" id="IPR016159">
    <property type="entry name" value="Cullin_repeat-like_dom_sf"/>
</dbReference>
<dbReference type="FunFam" id="1.20.1310.10:FF:000002">
    <property type="entry name" value="cullin-3 isoform X1"/>
    <property type="match status" value="1"/>
</dbReference>
<dbReference type="Gene3D" id="1.20.1310.10">
    <property type="entry name" value="Cullin Repeats"/>
    <property type="match status" value="4"/>
</dbReference>
<dbReference type="GO" id="GO:0006511">
    <property type="term" value="P:ubiquitin-dependent protein catabolic process"/>
    <property type="evidence" value="ECO:0007669"/>
    <property type="project" value="InterPro"/>
</dbReference>
<protein>
    <recommendedName>
        <fullName evidence="6">Cullin family profile domain-containing protein</fullName>
    </recommendedName>
</protein>
<dbReference type="InterPro" id="IPR016158">
    <property type="entry name" value="Cullin_homology"/>
</dbReference>
<keyword evidence="3" id="KW-0832">Ubl conjugation</keyword>
<dbReference type="AlphaFoldDB" id="A0AAV0V6P5"/>
<dbReference type="PROSITE" id="PS50069">
    <property type="entry name" value="CULLIN_2"/>
    <property type="match status" value="1"/>
</dbReference>
<dbReference type="SUPFAM" id="SSF74788">
    <property type="entry name" value="Cullin repeat-like"/>
    <property type="match status" value="1"/>
</dbReference>
<gene>
    <name evidence="7" type="ORF">PDE001_LOCUS9424</name>
</gene>
<dbReference type="Pfam" id="PF26557">
    <property type="entry name" value="Cullin_AB"/>
    <property type="match status" value="1"/>
</dbReference>
<evidence type="ECO:0000256" key="3">
    <source>
        <dbReference type="ARBA" id="ARBA00022843"/>
    </source>
</evidence>
<dbReference type="InterPro" id="IPR019559">
    <property type="entry name" value="Cullin_neddylation_domain"/>
</dbReference>
<dbReference type="Gene3D" id="1.10.10.10">
    <property type="entry name" value="Winged helix-like DNA-binding domain superfamily/Winged helix DNA-binding domain"/>
    <property type="match status" value="1"/>
</dbReference>
<proteinExistence type="inferred from homology"/>
<dbReference type="FunFam" id="1.10.10.10:FF:000503">
    <property type="entry name" value="Cullin-1"/>
    <property type="match status" value="1"/>
</dbReference>
<evidence type="ECO:0000256" key="2">
    <source>
        <dbReference type="ARBA" id="ARBA00022499"/>
    </source>
</evidence>
<organism evidence="7 8">
    <name type="scientific">Peronospora destructor</name>
    <dbReference type="NCBI Taxonomy" id="86335"/>
    <lineage>
        <taxon>Eukaryota</taxon>
        <taxon>Sar</taxon>
        <taxon>Stramenopiles</taxon>
        <taxon>Oomycota</taxon>
        <taxon>Peronosporomycetes</taxon>
        <taxon>Peronosporales</taxon>
        <taxon>Peronosporaceae</taxon>
        <taxon>Peronospora</taxon>
    </lineage>
</organism>
<dbReference type="InterPro" id="IPR036390">
    <property type="entry name" value="WH_DNA-bd_sf"/>
</dbReference>
<evidence type="ECO:0000313" key="8">
    <source>
        <dbReference type="Proteomes" id="UP001162029"/>
    </source>
</evidence>
<evidence type="ECO:0000256" key="4">
    <source>
        <dbReference type="PROSITE-ProRule" id="PRU00330"/>
    </source>
</evidence>
<dbReference type="Pfam" id="PF00888">
    <property type="entry name" value="Cullin"/>
    <property type="match status" value="1"/>
</dbReference>
<feature type="domain" description="Cullin family profile" evidence="6">
    <location>
        <begin position="389"/>
        <end position="625"/>
    </location>
</feature>
<name>A0AAV0V6P5_9STRA</name>
<evidence type="ECO:0000256" key="5">
    <source>
        <dbReference type="RuleBase" id="RU003829"/>
    </source>
</evidence>
<dbReference type="FunFam" id="1.20.1310.10:FF:000021">
    <property type="entry name" value="Cullin-1, putative"/>
    <property type="match status" value="1"/>
</dbReference>
<dbReference type="GO" id="GO:0031461">
    <property type="term" value="C:cullin-RING ubiquitin ligase complex"/>
    <property type="evidence" value="ECO:0007669"/>
    <property type="project" value="InterPro"/>
</dbReference>
<dbReference type="InterPro" id="IPR059120">
    <property type="entry name" value="Cullin-like_AB"/>
</dbReference>
<dbReference type="Proteomes" id="UP001162029">
    <property type="component" value="Unassembled WGS sequence"/>
</dbReference>
<dbReference type="SUPFAM" id="SSF75632">
    <property type="entry name" value="Cullin homology domain"/>
    <property type="match status" value="1"/>
</dbReference>